<proteinExistence type="inferred from homology"/>
<keyword evidence="4" id="KW-0238">DNA-binding</keyword>
<dbReference type="GO" id="GO:0003677">
    <property type="term" value="F:DNA binding"/>
    <property type="evidence" value="ECO:0007669"/>
    <property type="project" value="UniProtKB-KW"/>
</dbReference>
<evidence type="ECO:0000313" key="9">
    <source>
        <dbReference type="Proteomes" id="UP000368032"/>
    </source>
</evidence>
<sequence length="577" mass="61842">MAIEAANLQNVNRSFLWHSFMLFIGAAGLYCMAPSIYAGLSGTVLIGLHLLSGFCVGLISRPVRPGISKRLFGLMLVDIALLAMFTVSLNVFHQFHGVVSALAFILLLLAPLLVACCSWALGGEFANMRAGSTGKHVVDGPVLHGYPELALYSPVVLLIALLVGLQFLLAPLMESVGSFLSVNAEMGVAASLVEPLAFGNAAVVLDLDCLFSRNINIGAVLLSFGGHQEIALLLVTVLGSILVRAIMRSLPDLTSAFSADAKLGGKRSAVADIPATLGFSQRESAVFSMRIEGKTYEEIASALDISPSTARTYLSRALTKTGYKSISEATAGLLLSKDTWHFDATKGHDHRSESLRSLSSNRSCRIVFACFLFMYASGMGIEEILICFGFEHDVIILSIAIVLLALCCHAAIRWMSEMHLCLSPELTLSSVSVGAGATFWVHDVVSRLYIFFESVGSGEAVDGLLPALRVTAFLVVLILLTYSLLSLRAKDAVPAGNRRDAAREVFLKLGFTPLYADIMACVLDGSGSTEICAHLNVARGTVKEAKSKSYALLGVHSERELRDKVFCLIADVLENGR</sequence>
<keyword evidence="2" id="KW-0805">Transcription regulation</keyword>
<dbReference type="AlphaFoldDB" id="A0A5K1ISG2"/>
<evidence type="ECO:0000256" key="2">
    <source>
        <dbReference type="ARBA" id="ARBA00023015"/>
    </source>
</evidence>
<evidence type="ECO:0000256" key="4">
    <source>
        <dbReference type="ARBA" id="ARBA00023125"/>
    </source>
</evidence>
<feature type="transmembrane region" description="Helical" evidence="6">
    <location>
        <begin position="230"/>
        <end position="247"/>
    </location>
</feature>
<dbReference type="InterPro" id="IPR036388">
    <property type="entry name" value="WH-like_DNA-bd_sf"/>
</dbReference>
<dbReference type="SMART" id="SM00421">
    <property type="entry name" value="HTH_LUXR"/>
    <property type="match status" value="2"/>
</dbReference>
<dbReference type="InterPro" id="IPR000792">
    <property type="entry name" value="Tscrpt_reg_LuxR_C"/>
</dbReference>
<feature type="transmembrane region" description="Helical" evidence="6">
    <location>
        <begin position="394"/>
        <end position="414"/>
    </location>
</feature>
<evidence type="ECO:0000313" key="8">
    <source>
        <dbReference type="EMBL" id="VWL91196.1"/>
    </source>
</evidence>
<feature type="transmembrane region" description="Helical" evidence="6">
    <location>
        <begin position="426"/>
        <end position="452"/>
    </location>
</feature>
<feature type="transmembrane region" description="Helical" evidence="6">
    <location>
        <begin position="36"/>
        <end position="59"/>
    </location>
</feature>
<dbReference type="Proteomes" id="UP000368032">
    <property type="component" value="Unassembled WGS sequence"/>
</dbReference>
<evidence type="ECO:0000256" key="5">
    <source>
        <dbReference type="ARBA" id="ARBA00023163"/>
    </source>
</evidence>
<feature type="transmembrane region" description="Helical" evidence="6">
    <location>
        <begin position="366"/>
        <end position="388"/>
    </location>
</feature>
<dbReference type="PANTHER" id="PTHR44688:SF16">
    <property type="entry name" value="DNA-BINDING TRANSCRIPTIONAL ACTIVATOR DEVR_DOSR"/>
    <property type="match status" value="1"/>
</dbReference>
<feature type="transmembrane region" description="Helical" evidence="6">
    <location>
        <begin position="149"/>
        <end position="169"/>
    </location>
</feature>
<organism evidence="8 9">
    <name type="scientific">Collinsella aerofaciens</name>
    <dbReference type="NCBI Taxonomy" id="74426"/>
    <lineage>
        <taxon>Bacteria</taxon>
        <taxon>Bacillati</taxon>
        <taxon>Actinomycetota</taxon>
        <taxon>Coriobacteriia</taxon>
        <taxon>Coriobacteriales</taxon>
        <taxon>Coriobacteriaceae</taxon>
        <taxon>Collinsella</taxon>
    </lineage>
</organism>
<feature type="transmembrane region" description="Helical" evidence="6">
    <location>
        <begin position="12"/>
        <end position="30"/>
    </location>
</feature>
<dbReference type="GO" id="GO:0006352">
    <property type="term" value="P:DNA-templated transcription initiation"/>
    <property type="evidence" value="ECO:0007669"/>
    <property type="project" value="InterPro"/>
</dbReference>
<keyword evidence="5" id="KW-0804">Transcription</keyword>
<dbReference type="PANTHER" id="PTHR44688">
    <property type="entry name" value="DNA-BINDING TRANSCRIPTIONAL ACTIVATOR DEVR_DOSR"/>
    <property type="match status" value="1"/>
</dbReference>
<dbReference type="InterPro" id="IPR013249">
    <property type="entry name" value="RNA_pol_sigma70_r4_t2"/>
</dbReference>
<feature type="transmembrane region" description="Helical" evidence="6">
    <location>
        <begin position="98"/>
        <end position="121"/>
    </location>
</feature>
<keyword evidence="6" id="KW-0472">Membrane</keyword>
<name>A0A5K1ISG2_9ACTN</name>
<evidence type="ECO:0000256" key="6">
    <source>
        <dbReference type="SAM" id="Phobius"/>
    </source>
</evidence>
<feature type="transmembrane region" description="Helical" evidence="6">
    <location>
        <begin position="464"/>
        <end position="485"/>
    </location>
</feature>
<dbReference type="EMBL" id="CABWIF010000007">
    <property type="protein sequence ID" value="VWL91196.1"/>
    <property type="molecule type" value="Genomic_DNA"/>
</dbReference>
<keyword evidence="6" id="KW-0812">Transmembrane</keyword>
<feature type="transmembrane region" description="Helical" evidence="6">
    <location>
        <begin position="71"/>
        <end position="92"/>
    </location>
</feature>
<dbReference type="InterPro" id="IPR016032">
    <property type="entry name" value="Sig_transdc_resp-reg_C-effctor"/>
</dbReference>
<dbReference type="RefSeq" id="WP_226812421.1">
    <property type="nucleotide sequence ID" value="NZ_CABWIF010000007.1"/>
</dbReference>
<reference evidence="8 9" key="1">
    <citation type="submission" date="2019-10" db="EMBL/GenBank/DDBJ databases">
        <authorList>
            <person name="Wolf R A."/>
        </authorList>
    </citation>
    <scope>NUCLEOTIDE SEQUENCE [LARGE SCALE GENOMIC DNA]</scope>
    <source>
        <strain evidence="8">Collinsella_aerofaciens_DSM_13712</strain>
    </source>
</reference>
<dbReference type="SUPFAM" id="SSF46894">
    <property type="entry name" value="C-terminal effector domain of the bipartite response regulators"/>
    <property type="match status" value="2"/>
</dbReference>
<evidence type="ECO:0000256" key="1">
    <source>
        <dbReference type="ARBA" id="ARBA00010641"/>
    </source>
</evidence>
<dbReference type="GO" id="GO:0016987">
    <property type="term" value="F:sigma factor activity"/>
    <property type="evidence" value="ECO:0007669"/>
    <property type="project" value="UniProtKB-KW"/>
</dbReference>
<dbReference type="PRINTS" id="PR00038">
    <property type="entry name" value="HTHLUXR"/>
</dbReference>
<evidence type="ECO:0000259" key="7">
    <source>
        <dbReference type="PROSITE" id="PS50043"/>
    </source>
</evidence>
<accession>A0A5K1ISG2</accession>
<gene>
    <name evidence="8" type="primary">gerE</name>
    <name evidence="8" type="ORF">CKJAJONC_01487</name>
</gene>
<comment type="similarity">
    <text evidence="1">Belongs to the sigma-70 factor family. ECF subfamily.</text>
</comment>
<dbReference type="CDD" id="cd06170">
    <property type="entry name" value="LuxR_C_like"/>
    <property type="match status" value="1"/>
</dbReference>
<dbReference type="PROSITE" id="PS50043">
    <property type="entry name" value="HTH_LUXR_2"/>
    <property type="match status" value="1"/>
</dbReference>
<dbReference type="Gene3D" id="1.10.10.10">
    <property type="entry name" value="Winged helix-like DNA-binding domain superfamily/Winged helix DNA-binding domain"/>
    <property type="match status" value="1"/>
</dbReference>
<keyword evidence="6" id="KW-1133">Transmembrane helix</keyword>
<evidence type="ECO:0000256" key="3">
    <source>
        <dbReference type="ARBA" id="ARBA00023082"/>
    </source>
</evidence>
<keyword evidence="3" id="KW-0731">Sigma factor</keyword>
<dbReference type="Pfam" id="PF08281">
    <property type="entry name" value="Sigma70_r4_2"/>
    <property type="match status" value="1"/>
</dbReference>
<feature type="domain" description="HTH luxR-type" evidence="7">
    <location>
        <begin position="272"/>
        <end position="337"/>
    </location>
</feature>
<protein>
    <submittedName>
        <fullName evidence="8">Spore germination protein GerE</fullName>
    </submittedName>
</protein>